<evidence type="ECO:0000313" key="1">
    <source>
        <dbReference type="EMBL" id="TDO06045.1"/>
    </source>
</evidence>
<proteinExistence type="predicted"/>
<gene>
    <name evidence="1" type="ORF">DFO68_11355</name>
</gene>
<evidence type="ECO:0000313" key="2">
    <source>
        <dbReference type="Proteomes" id="UP000295150"/>
    </source>
</evidence>
<dbReference type="Proteomes" id="UP000295150">
    <property type="component" value="Unassembled WGS sequence"/>
</dbReference>
<dbReference type="EMBL" id="SNWH01000013">
    <property type="protein sequence ID" value="TDO06045.1"/>
    <property type="molecule type" value="Genomic_DNA"/>
</dbReference>
<dbReference type="AlphaFoldDB" id="A0A4R6HE39"/>
<evidence type="ECO:0008006" key="3">
    <source>
        <dbReference type="Google" id="ProtNLM"/>
    </source>
</evidence>
<comment type="caution">
    <text evidence="1">The sequence shown here is derived from an EMBL/GenBank/DDBJ whole genome shotgun (WGS) entry which is preliminary data.</text>
</comment>
<accession>A0A4R6HE39</accession>
<keyword evidence="2" id="KW-1185">Reference proteome</keyword>
<sequence>MARFVRVASFSLDGRFRRSLDAGEADMKLRLMLWLLGLMLKHALCCKARFRELLGEMRGLDWGIATEDLSIARHYRMSPSGIRSGRGLPVDLDLELRFEDPATAIKVLRKPTQQAFLDGMMAGKVRLVGDSADLQKLQRLLKHL</sequence>
<name>A0A4R6HE39_9GAMM</name>
<protein>
    <recommendedName>
        <fullName evidence="3">SCP-2 sterol transfer family protein</fullName>
    </recommendedName>
</protein>
<reference evidence="1 2" key="1">
    <citation type="submission" date="2019-03" db="EMBL/GenBank/DDBJ databases">
        <title>Freshwater and sediment microbial communities from various areas in North America, analyzing microbe dynamics in response to fracking.</title>
        <authorList>
            <person name="Lamendella R."/>
        </authorList>
    </citation>
    <scope>NUCLEOTIDE SEQUENCE [LARGE SCALE GENOMIC DNA]</scope>
    <source>
        <strain evidence="1 2">1_TX</strain>
    </source>
</reference>
<organism evidence="1 2">
    <name type="scientific">Halomonas ventosae</name>
    <dbReference type="NCBI Taxonomy" id="229007"/>
    <lineage>
        <taxon>Bacteria</taxon>
        <taxon>Pseudomonadati</taxon>
        <taxon>Pseudomonadota</taxon>
        <taxon>Gammaproteobacteria</taxon>
        <taxon>Oceanospirillales</taxon>
        <taxon>Halomonadaceae</taxon>
        <taxon>Halomonas</taxon>
    </lineage>
</organism>